<comment type="caution">
    <text evidence="2">The sequence shown here is derived from an EMBL/GenBank/DDBJ whole genome shotgun (WGS) entry which is preliminary data.</text>
</comment>
<evidence type="ECO:0000313" key="3">
    <source>
        <dbReference type="Proteomes" id="UP000306575"/>
    </source>
</evidence>
<dbReference type="OrthoDB" id="7863719at2"/>
<protein>
    <recommendedName>
        <fullName evidence="4">Dihydroorotate dehydrogenase</fullName>
    </recommendedName>
</protein>
<keyword evidence="3" id="KW-1185">Reference proteome</keyword>
<dbReference type="Proteomes" id="UP000306575">
    <property type="component" value="Unassembled WGS sequence"/>
</dbReference>
<keyword evidence="1" id="KW-0812">Transmembrane</keyword>
<gene>
    <name evidence="2" type="ORF">FAP39_05395</name>
</gene>
<keyword evidence="1" id="KW-0472">Membrane</keyword>
<sequence>MTKTDRDMDMLDDLFDGAVSDPALAPSPDFMARVLADAETHQEVMRAASVSPDPTRRSKGKLFRLMHSLGGWPTLAGLATATIAGVWVGFSATFTVLPDALTDVLGSTDDYYLTYLDSGYVFGDEEG</sequence>
<evidence type="ECO:0000313" key="2">
    <source>
        <dbReference type="EMBL" id="TKZ21538.1"/>
    </source>
</evidence>
<dbReference type="AlphaFoldDB" id="A0A4U7N729"/>
<evidence type="ECO:0000256" key="1">
    <source>
        <dbReference type="SAM" id="Phobius"/>
    </source>
</evidence>
<organism evidence="2 3">
    <name type="scientific">Shimia litoralis</name>
    <dbReference type="NCBI Taxonomy" id="420403"/>
    <lineage>
        <taxon>Bacteria</taxon>
        <taxon>Pseudomonadati</taxon>
        <taxon>Pseudomonadota</taxon>
        <taxon>Alphaproteobacteria</taxon>
        <taxon>Rhodobacterales</taxon>
        <taxon>Roseobacteraceae</taxon>
    </lineage>
</organism>
<proteinExistence type="predicted"/>
<feature type="transmembrane region" description="Helical" evidence="1">
    <location>
        <begin position="69"/>
        <end position="90"/>
    </location>
</feature>
<evidence type="ECO:0008006" key="4">
    <source>
        <dbReference type="Google" id="ProtNLM"/>
    </source>
</evidence>
<keyword evidence="1" id="KW-1133">Transmembrane helix</keyword>
<name>A0A4U7N729_9RHOB</name>
<dbReference type="EMBL" id="SULI01000004">
    <property type="protein sequence ID" value="TKZ21538.1"/>
    <property type="molecule type" value="Genomic_DNA"/>
</dbReference>
<dbReference type="RefSeq" id="WP_138015367.1">
    <property type="nucleotide sequence ID" value="NZ_SULI01000004.1"/>
</dbReference>
<reference evidence="2 3" key="1">
    <citation type="submission" date="2019-04" db="EMBL/GenBank/DDBJ databases">
        <title>Genome sequence of Pelagicola litoralis CL-ES2.</title>
        <authorList>
            <person name="Cao J."/>
        </authorList>
    </citation>
    <scope>NUCLEOTIDE SEQUENCE [LARGE SCALE GENOMIC DNA]</scope>
    <source>
        <strain evidence="2 3">CL-ES2</strain>
    </source>
</reference>
<accession>A0A4U7N729</accession>